<dbReference type="PROSITE" id="PS00018">
    <property type="entry name" value="EF_HAND_1"/>
    <property type="match status" value="1"/>
</dbReference>
<dbReference type="SUPFAM" id="SSF103647">
    <property type="entry name" value="TSP type-3 repeat"/>
    <property type="match status" value="1"/>
</dbReference>
<evidence type="ECO:0000313" key="8">
    <source>
        <dbReference type="Proteomes" id="UP000070589"/>
    </source>
</evidence>
<evidence type="ECO:0000256" key="5">
    <source>
        <dbReference type="SAM" id="MobiDB-lite"/>
    </source>
</evidence>
<evidence type="ECO:0000313" key="7">
    <source>
        <dbReference type="EMBL" id="KXA90146.1"/>
    </source>
</evidence>
<dbReference type="Gene3D" id="4.10.1080.10">
    <property type="entry name" value="TSP type-3 repeat"/>
    <property type="match status" value="1"/>
</dbReference>
<evidence type="ECO:0000256" key="6">
    <source>
        <dbReference type="SAM" id="Phobius"/>
    </source>
</evidence>
<accession>A0A133U7M2</accession>
<evidence type="ECO:0000256" key="4">
    <source>
        <dbReference type="ARBA" id="ARBA00022837"/>
    </source>
</evidence>
<dbReference type="InterPro" id="IPR018247">
    <property type="entry name" value="EF_Hand_1_Ca_BS"/>
</dbReference>
<evidence type="ECO:0000256" key="1">
    <source>
        <dbReference type="ARBA" id="ARBA00004613"/>
    </source>
</evidence>
<dbReference type="Pfam" id="PF18884">
    <property type="entry name" value="TSP3_bac"/>
    <property type="match status" value="1"/>
</dbReference>
<name>A0A133U7M2_9EURY</name>
<keyword evidence="2" id="KW-0964">Secreted</keyword>
<keyword evidence="3" id="KW-0732">Signal</keyword>
<keyword evidence="6" id="KW-1133">Transmembrane helix</keyword>
<dbReference type="InterPro" id="IPR053180">
    <property type="entry name" value="Ca-binding_acidic-repeat"/>
</dbReference>
<evidence type="ECO:0000256" key="2">
    <source>
        <dbReference type="ARBA" id="ARBA00022525"/>
    </source>
</evidence>
<feature type="region of interest" description="Disordered" evidence="5">
    <location>
        <begin position="327"/>
        <end position="349"/>
    </location>
</feature>
<dbReference type="GO" id="GO:0005509">
    <property type="term" value="F:calcium ion binding"/>
    <property type="evidence" value="ECO:0007669"/>
    <property type="project" value="InterPro"/>
</dbReference>
<dbReference type="PANTHER" id="PTHR37467">
    <property type="entry name" value="EXPORTED CALCIUM-BINDING GLYCOPROTEIN-RELATED"/>
    <property type="match status" value="1"/>
</dbReference>
<evidence type="ECO:0008006" key="9">
    <source>
        <dbReference type="Google" id="ProtNLM"/>
    </source>
</evidence>
<sequence length="349" mass="38510">MSYIGFELGMKGSGPVLALAVLIAIAAIAGFSFYDMDGDGLRNYQEWAGPTDWRNPDTDGDGLLDGEEVEQYGSNPVSVDSSGDGINDKKAVSVNLDPTEKYPLMNRAIENEFSKNVIQSLANLNNFDLNSKNTAFLEELSRLPEEERFPFFDSITEDGKIDLGEKQQIKYLLELPQEKHSELVGKELIYELNIDNDFGSNWFESNISKTNPFSPNERYALLVDSAHESREEVNSLHKKLKNIGLPENHIFELVGDEATYEGLDSTVEEIGSIDRKSDQLFINIQGHGGGGFSLKGGGIRYSELDGLLDEVDSTIVLTNESCHSGASLPPLSQDWTEASGKPSPRKFIA</sequence>
<dbReference type="PANTHER" id="PTHR37467:SF1">
    <property type="entry name" value="EXPORTED CALCIUM-BINDING GLYCOPROTEIN"/>
    <property type="match status" value="1"/>
</dbReference>
<keyword evidence="6" id="KW-0472">Membrane</keyword>
<protein>
    <recommendedName>
        <fullName evidence="9">EF-hand domain-containing protein</fullName>
    </recommendedName>
</protein>
<proteinExistence type="predicted"/>
<evidence type="ECO:0000256" key="3">
    <source>
        <dbReference type="ARBA" id="ARBA00022729"/>
    </source>
</evidence>
<dbReference type="Proteomes" id="UP000070589">
    <property type="component" value="Unassembled WGS sequence"/>
</dbReference>
<dbReference type="EMBL" id="LHXL01000012">
    <property type="protein sequence ID" value="KXA90146.1"/>
    <property type="molecule type" value="Genomic_DNA"/>
</dbReference>
<organism evidence="7 8">
    <name type="scientific">candidate division MSBL1 archaeon SCGC-AAA259D14</name>
    <dbReference type="NCBI Taxonomy" id="1698261"/>
    <lineage>
        <taxon>Archaea</taxon>
        <taxon>Methanobacteriati</taxon>
        <taxon>Methanobacteriota</taxon>
        <taxon>candidate division MSBL1</taxon>
    </lineage>
</organism>
<reference evidence="7 8" key="1">
    <citation type="journal article" date="2016" name="Sci. Rep.">
        <title>Metabolic traits of an uncultured archaeal lineage -MSBL1- from brine pools of the Red Sea.</title>
        <authorList>
            <person name="Mwirichia R."/>
            <person name="Alam I."/>
            <person name="Rashid M."/>
            <person name="Vinu M."/>
            <person name="Ba-Alawi W."/>
            <person name="Anthony Kamau A."/>
            <person name="Kamanda Ngugi D."/>
            <person name="Goker M."/>
            <person name="Klenk H.P."/>
            <person name="Bajic V."/>
            <person name="Stingl U."/>
        </authorList>
    </citation>
    <scope>NUCLEOTIDE SEQUENCE [LARGE SCALE GENOMIC DNA]</scope>
    <source>
        <strain evidence="7">SCGC-AAA259D14</strain>
    </source>
</reference>
<dbReference type="InterPro" id="IPR028974">
    <property type="entry name" value="TSP_type-3_rpt"/>
</dbReference>
<keyword evidence="4" id="KW-0106">Calcium</keyword>
<gene>
    <name evidence="7" type="ORF">AKJ62_01575</name>
</gene>
<dbReference type="InterPro" id="IPR059100">
    <property type="entry name" value="TSP3_bac"/>
</dbReference>
<comment type="subcellular location">
    <subcellularLocation>
        <location evidence="1">Secreted</location>
    </subcellularLocation>
</comment>
<feature type="transmembrane region" description="Helical" evidence="6">
    <location>
        <begin position="12"/>
        <end position="34"/>
    </location>
</feature>
<keyword evidence="6" id="KW-0812">Transmembrane</keyword>
<dbReference type="AlphaFoldDB" id="A0A133U7M2"/>
<comment type="caution">
    <text evidence="7">The sequence shown here is derived from an EMBL/GenBank/DDBJ whole genome shotgun (WGS) entry which is preliminary data.</text>
</comment>
<keyword evidence="8" id="KW-1185">Reference proteome</keyword>